<dbReference type="InterPro" id="IPR002347">
    <property type="entry name" value="SDR_fam"/>
</dbReference>
<organism evidence="5 6">
    <name type="scientific">Paramecium primaurelia</name>
    <dbReference type="NCBI Taxonomy" id="5886"/>
    <lineage>
        <taxon>Eukaryota</taxon>
        <taxon>Sar</taxon>
        <taxon>Alveolata</taxon>
        <taxon>Ciliophora</taxon>
        <taxon>Intramacronucleata</taxon>
        <taxon>Oligohymenophorea</taxon>
        <taxon>Peniculida</taxon>
        <taxon>Parameciidae</taxon>
        <taxon>Paramecium</taxon>
    </lineage>
</organism>
<dbReference type="PANTHER" id="PTHR43963:SF6">
    <property type="entry name" value="CHAIN DEHYDROGENASE FAMILY PROTEIN, PUTATIVE (AFU_ORTHOLOGUE AFUA_3G15350)-RELATED"/>
    <property type="match status" value="1"/>
</dbReference>
<dbReference type="Proteomes" id="UP000688137">
    <property type="component" value="Unassembled WGS sequence"/>
</dbReference>
<keyword evidence="6" id="KW-1185">Reference proteome</keyword>
<evidence type="ECO:0000313" key="5">
    <source>
        <dbReference type="EMBL" id="CAD8109859.1"/>
    </source>
</evidence>
<keyword evidence="4" id="KW-0175">Coiled coil</keyword>
<proteinExistence type="inferred from homology"/>
<dbReference type="EMBL" id="CAJJDM010000146">
    <property type="protein sequence ID" value="CAD8109859.1"/>
    <property type="molecule type" value="Genomic_DNA"/>
</dbReference>
<dbReference type="Pfam" id="PF00106">
    <property type="entry name" value="adh_short"/>
    <property type="match status" value="1"/>
</dbReference>
<name>A0A8S1Q2I5_PARPR</name>
<comment type="similarity">
    <text evidence="1">Belongs to the short-chain dehydrogenases/reductases (SDR) family.</text>
</comment>
<dbReference type="PANTHER" id="PTHR43963">
    <property type="entry name" value="CARBONYL REDUCTASE 1-RELATED"/>
    <property type="match status" value="1"/>
</dbReference>
<protein>
    <submittedName>
        <fullName evidence="5">Uncharacterized protein</fullName>
    </submittedName>
</protein>
<sequence length="254" mass="28674">MQAKRIVLITGANRGLGLKLAEVLAEKYSLILTARKQDELERIKENLEKKFQNLEIRTHQLDVSNKESVTNLKDWLVQQHLKIDVLVNNAGVSQNPRSIIDINVIGTIDVSEQLLTTLTEDGKILLVSSILGKLNSQPKELKEQLQQKKTKEEIIQLSEEFIKKNDNNLAVYSASKAILNAYGRYVLSGLVKPNQSIYCMHPGWIKTDMGGPQAPGSLDDGVVTSQFLINNLPFQRDEKYHGKYFNDKAQVEDF</sequence>
<feature type="coiled-coil region" evidence="4">
    <location>
        <begin position="30"/>
        <end position="64"/>
    </location>
</feature>
<evidence type="ECO:0000256" key="3">
    <source>
        <dbReference type="ARBA" id="ARBA00023002"/>
    </source>
</evidence>
<keyword evidence="3" id="KW-0560">Oxidoreductase</keyword>
<dbReference type="GO" id="GO:0016491">
    <property type="term" value="F:oxidoreductase activity"/>
    <property type="evidence" value="ECO:0007669"/>
    <property type="project" value="UniProtKB-KW"/>
</dbReference>
<evidence type="ECO:0000256" key="4">
    <source>
        <dbReference type="SAM" id="Coils"/>
    </source>
</evidence>
<dbReference type="OMA" id="LNAYGRY"/>
<gene>
    <name evidence="5" type="ORF">PPRIM_AZ9-3.1.T1420021</name>
</gene>
<keyword evidence="2" id="KW-0521">NADP</keyword>
<evidence type="ECO:0000256" key="2">
    <source>
        <dbReference type="ARBA" id="ARBA00022857"/>
    </source>
</evidence>
<dbReference type="AlphaFoldDB" id="A0A8S1Q2I5"/>
<reference evidence="5" key="1">
    <citation type="submission" date="2021-01" db="EMBL/GenBank/DDBJ databases">
        <authorList>
            <consortium name="Genoscope - CEA"/>
            <person name="William W."/>
        </authorList>
    </citation>
    <scope>NUCLEOTIDE SEQUENCE</scope>
</reference>
<comment type="caution">
    <text evidence="5">The sequence shown here is derived from an EMBL/GenBank/DDBJ whole genome shotgun (WGS) entry which is preliminary data.</text>
</comment>
<evidence type="ECO:0000256" key="1">
    <source>
        <dbReference type="ARBA" id="ARBA00006484"/>
    </source>
</evidence>
<accession>A0A8S1Q2I5</accession>
<evidence type="ECO:0000313" key="6">
    <source>
        <dbReference type="Proteomes" id="UP000688137"/>
    </source>
</evidence>